<feature type="compositionally biased region" description="Basic and acidic residues" evidence="1">
    <location>
        <begin position="138"/>
        <end position="148"/>
    </location>
</feature>
<evidence type="ECO:0000313" key="2">
    <source>
        <dbReference type="EMBL" id="MPN14495.1"/>
    </source>
</evidence>
<organism evidence="2">
    <name type="scientific">bioreactor metagenome</name>
    <dbReference type="NCBI Taxonomy" id="1076179"/>
    <lineage>
        <taxon>unclassified sequences</taxon>
        <taxon>metagenomes</taxon>
        <taxon>ecological metagenomes</taxon>
    </lineage>
</organism>
<feature type="region of interest" description="Disordered" evidence="1">
    <location>
        <begin position="1"/>
        <end position="21"/>
    </location>
</feature>
<accession>A0A645FJB5</accession>
<reference evidence="2" key="1">
    <citation type="submission" date="2019-08" db="EMBL/GenBank/DDBJ databases">
        <authorList>
            <person name="Kucharzyk K."/>
            <person name="Murdoch R.W."/>
            <person name="Higgins S."/>
            <person name="Loffler F."/>
        </authorList>
    </citation>
    <scope>NUCLEOTIDE SEQUENCE</scope>
</reference>
<evidence type="ECO:0000256" key="1">
    <source>
        <dbReference type="SAM" id="MobiDB-lite"/>
    </source>
</evidence>
<protein>
    <submittedName>
        <fullName evidence="2">Uncharacterized protein</fullName>
    </submittedName>
</protein>
<comment type="caution">
    <text evidence="2">The sequence shown here is derived from an EMBL/GenBank/DDBJ whole genome shotgun (WGS) entry which is preliminary data.</text>
</comment>
<gene>
    <name evidence="2" type="ORF">SDC9_161822</name>
</gene>
<dbReference type="EMBL" id="VSSQ01061130">
    <property type="protein sequence ID" value="MPN14495.1"/>
    <property type="molecule type" value="Genomic_DNA"/>
</dbReference>
<feature type="region of interest" description="Disordered" evidence="1">
    <location>
        <begin position="138"/>
        <end position="161"/>
    </location>
</feature>
<name>A0A645FJB5_9ZZZZ</name>
<proteinExistence type="predicted"/>
<dbReference type="AlphaFoldDB" id="A0A645FJB5"/>
<sequence>MIGQPDDTAGIHHGRGRGKIAHPAACQRERLAHCAAHHQLAESGQQSQRGILGDLGELLVRLVDDHDRVGRGADLTDDADRGLGSRWIVGCADHHDVGPVLPDRAEHQLGVQGEVVAPGHGDVVGVRIARVLGIHRIGRPEGQHDPTRAGKGAQNVGHHLI</sequence>